<dbReference type="Proteomes" id="UP001054945">
    <property type="component" value="Unassembled WGS sequence"/>
</dbReference>
<keyword evidence="3" id="KW-1185">Reference proteome</keyword>
<feature type="region of interest" description="Disordered" evidence="1">
    <location>
        <begin position="12"/>
        <end position="51"/>
    </location>
</feature>
<accession>A0AAV4Q515</accession>
<reference evidence="2 3" key="1">
    <citation type="submission" date="2021-06" db="EMBL/GenBank/DDBJ databases">
        <title>Caerostris extrusa draft genome.</title>
        <authorList>
            <person name="Kono N."/>
            <person name="Arakawa K."/>
        </authorList>
    </citation>
    <scope>NUCLEOTIDE SEQUENCE [LARGE SCALE GENOMIC DNA]</scope>
</reference>
<evidence type="ECO:0000256" key="1">
    <source>
        <dbReference type="SAM" id="MobiDB-lite"/>
    </source>
</evidence>
<protein>
    <submittedName>
        <fullName evidence="2">Uncharacterized protein</fullName>
    </submittedName>
</protein>
<dbReference type="EMBL" id="BPLR01005451">
    <property type="protein sequence ID" value="GIY02508.1"/>
    <property type="molecule type" value="Genomic_DNA"/>
</dbReference>
<dbReference type="AlphaFoldDB" id="A0AAV4Q515"/>
<feature type="compositionally biased region" description="Basic and acidic residues" evidence="1">
    <location>
        <begin position="39"/>
        <end position="51"/>
    </location>
</feature>
<evidence type="ECO:0000313" key="3">
    <source>
        <dbReference type="Proteomes" id="UP001054945"/>
    </source>
</evidence>
<proteinExistence type="predicted"/>
<evidence type="ECO:0000313" key="2">
    <source>
        <dbReference type="EMBL" id="GIY02508.1"/>
    </source>
</evidence>
<name>A0AAV4Q515_CAEEX</name>
<comment type="caution">
    <text evidence="2">The sequence shown here is derived from an EMBL/GenBank/DDBJ whole genome shotgun (WGS) entry which is preliminary data.</text>
</comment>
<organism evidence="2 3">
    <name type="scientific">Caerostris extrusa</name>
    <name type="common">Bark spider</name>
    <name type="synonym">Caerostris bankana</name>
    <dbReference type="NCBI Taxonomy" id="172846"/>
    <lineage>
        <taxon>Eukaryota</taxon>
        <taxon>Metazoa</taxon>
        <taxon>Ecdysozoa</taxon>
        <taxon>Arthropoda</taxon>
        <taxon>Chelicerata</taxon>
        <taxon>Arachnida</taxon>
        <taxon>Araneae</taxon>
        <taxon>Araneomorphae</taxon>
        <taxon>Entelegynae</taxon>
        <taxon>Araneoidea</taxon>
        <taxon>Araneidae</taxon>
        <taxon>Caerostris</taxon>
    </lineage>
</organism>
<gene>
    <name evidence="2" type="ORF">CEXT_495471</name>
</gene>
<sequence length="136" mass="14701">MHSPVKHPYSFGFSKSSALPHHPGKGVLDGRHTPYQSHMRGEREREGENVSFRPDADKVTTFGEKWFSIPLSPHPRRAPSLYPVRVFQECQECAIIARTQTHVGPFGKGGNGEMVGGGGGVKRGALGEGAVFSFGG</sequence>